<evidence type="ECO:0000313" key="16">
    <source>
        <dbReference type="EMBL" id="CAF1545370.1"/>
    </source>
</evidence>
<feature type="transmembrane region" description="Helical" evidence="13">
    <location>
        <begin position="138"/>
        <end position="159"/>
    </location>
</feature>
<dbReference type="Proteomes" id="UP000663852">
    <property type="component" value="Unassembled WGS sequence"/>
</dbReference>
<comment type="subcellular location">
    <subcellularLocation>
        <location evidence="1">Cell membrane</location>
        <topology evidence="1">Multi-pass membrane protein</topology>
    </subcellularLocation>
</comment>
<dbReference type="Proteomes" id="UP000663828">
    <property type="component" value="Unassembled WGS sequence"/>
</dbReference>
<evidence type="ECO:0000256" key="12">
    <source>
        <dbReference type="ARBA" id="ARBA00031989"/>
    </source>
</evidence>
<evidence type="ECO:0000256" key="3">
    <source>
        <dbReference type="ARBA" id="ARBA00022448"/>
    </source>
</evidence>
<evidence type="ECO:0000256" key="13">
    <source>
        <dbReference type="SAM" id="Phobius"/>
    </source>
</evidence>
<dbReference type="PANTHER" id="PTHR46480">
    <property type="entry name" value="F20B24.22"/>
    <property type="match status" value="1"/>
</dbReference>
<protein>
    <recommendedName>
        <fullName evidence="2">Voltage-gated hydrogen channel 1</fullName>
    </recommendedName>
    <alternativeName>
        <fullName evidence="12">Hydrogen voltage-gated channel 1</fullName>
    </alternativeName>
</protein>
<dbReference type="InterPro" id="IPR031846">
    <property type="entry name" value="Hvcn1"/>
</dbReference>
<gene>
    <name evidence="16" type="ORF">EDS130_LOCUS45616</name>
    <name evidence="15" type="ORF">XAT740_LOCUS35569</name>
</gene>
<dbReference type="Pfam" id="PF00520">
    <property type="entry name" value="Ion_trans"/>
    <property type="match status" value="1"/>
</dbReference>
<dbReference type="EMBL" id="CAJNOJ010001175">
    <property type="protein sequence ID" value="CAF1545370.1"/>
    <property type="molecule type" value="Genomic_DNA"/>
</dbReference>
<keyword evidence="3" id="KW-0813">Transport</keyword>
<keyword evidence="5 13" id="KW-0812">Transmembrane</keyword>
<keyword evidence="7 13" id="KW-1133">Transmembrane helix</keyword>
<evidence type="ECO:0000256" key="1">
    <source>
        <dbReference type="ARBA" id="ARBA00004651"/>
    </source>
</evidence>
<reference evidence="15" key="1">
    <citation type="submission" date="2021-02" db="EMBL/GenBank/DDBJ databases">
        <authorList>
            <person name="Nowell W R."/>
        </authorList>
    </citation>
    <scope>NUCLEOTIDE SEQUENCE</scope>
</reference>
<dbReference type="GO" id="GO:0030171">
    <property type="term" value="F:voltage-gated proton channel activity"/>
    <property type="evidence" value="ECO:0007669"/>
    <property type="project" value="InterPro"/>
</dbReference>
<evidence type="ECO:0000256" key="11">
    <source>
        <dbReference type="ARBA" id="ARBA00023303"/>
    </source>
</evidence>
<evidence type="ECO:0000256" key="9">
    <source>
        <dbReference type="ARBA" id="ARBA00023065"/>
    </source>
</evidence>
<evidence type="ECO:0000313" key="17">
    <source>
        <dbReference type="Proteomes" id="UP000663828"/>
    </source>
</evidence>
<evidence type="ECO:0000256" key="8">
    <source>
        <dbReference type="ARBA" id="ARBA00023054"/>
    </source>
</evidence>
<keyword evidence="11" id="KW-0407">Ion channel</keyword>
<comment type="caution">
    <text evidence="15">The sequence shown here is derived from an EMBL/GenBank/DDBJ whole genome shotgun (WGS) entry which is preliminary data.</text>
</comment>
<evidence type="ECO:0000256" key="4">
    <source>
        <dbReference type="ARBA" id="ARBA00022475"/>
    </source>
</evidence>
<dbReference type="GO" id="GO:0005886">
    <property type="term" value="C:plasma membrane"/>
    <property type="evidence" value="ECO:0007669"/>
    <property type="project" value="UniProtKB-SubCell"/>
</dbReference>
<evidence type="ECO:0000256" key="6">
    <source>
        <dbReference type="ARBA" id="ARBA00022882"/>
    </source>
</evidence>
<feature type="domain" description="Ion transport" evidence="14">
    <location>
        <begin position="79"/>
        <end position="219"/>
    </location>
</feature>
<proteinExistence type="predicted"/>
<dbReference type="InterPro" id="IPR005821">
    <property type="entry name" value="Ion_trans_dom"/>
</dbReference>
<keyword evidence="17" id="KW-1185">Reference proteome</keyword>
<dbReference type="PANTHER" id="PTHR46480:SF1">
    <property type="entry name" value="VOLTAGE-GATED HYDROGEN CHANNEL 1"/>
    <property type="match status" value="1"/>
</dbReference>
<accession>A0A815MZ33</accession>
<organism evidence="15 17">
    <name type="scientific">Adineta ricciae</name>
    <name type="common">Rotifer</name>
    <dbReference type="NCBI Taxonomy" id="249248"/>
    <lineage>
        <taxon>Eukaryota</taxon>
        <taxon>Metazoa</taxon>
        <taxon>Spiralia</taxon>
        <taxon>Gnathifera</taxon>
        <taxon>Rotifera</taxon>
        <taxon>Eurotatoria</taxon>
        <taxon>Bdelloidea</taxon>
        <taxon>Adinetida</taxon>
        <taxon>Adinetidae</taxon>
        <taxon>Adineta</taxon>
    </lineage>
</organism>
<evidence type="ECO:0000256" key="5">
    <source>
        <dbReference type="ARBA" id="ARBA00022692"/>
    </source>
</evidence>
<dbReference type="OrthoDB" id="427456at2759"/>
<keyword evidence="8" id="KW-0175">Coiled coil</keyword>
<dbReference type="SUPFAM" id="SSF81324">
    <property type="entry name" value="Voltage-gated potassium channels"/>
    <property type="match status" value="1"/>
</dbReference>
<evidence type="ECO:0000256" key="2">
    <source>
        <dbReference type="ARBA" id="ARBA00015897"/>
    </source>
</evidence>
<evidence type="ECO:0000256" key="7">
    <source>
        <dbReference type="ARBA" id="ARBA00022989"/>
    </source>
</evidence>
<evidence type="ECO:0000256" key="10">
    <source>
        <dbReference type="ARBA" id="ARBA00023136"/>
    </source>
</evidence>
<keyword evidence="9" id="KW-0406">Ion transport</keyword>
<keyword evidence="6" id="KW-0851">Voltage-gated channel</keyword>
<dbReference type="Gene3D" id="1.20.120.350">
    <property type="entry name" value="Voltage-gated potassium channels. Chain C"/>
    <property type="match status" value="1"/>
</dbReference>
<feature type="transmembrane region" description="Helical" evidence="13">
    <location>
        <begin position="171"/>
        <end position="191"/>
    </location>
</feature>
<dbReference type="AlphaFoldDB" id="A0A815MZ33"/>
<keyword evidence="4" id="KW-1003">Cell membrane</keyword>
<name>A0A815MZ33_ADIRI</name>
<evidence type="ECO:0000259" key="14">
    <source>
        <dbReference type="Pfam" id="PF00520"/>
    </source>
</evidence>
<dbReference type="GO" id="GO:0034702">
    <property type="term" value="C:monoatomic ion channel complex"/>
    <property type="evidence" value="ECO:0007669"/>
    <property type="project" value="UniProtKB-KW"/>
</dbReference>
<evidence type="ECO:0000313" key="15">
    <source>
        <dbReference type="EMBL" id="CAF1427132.1"/>
    </source>
</evidence>
<sequence>MKSSNGTTSTSYGTSHSHIDPIFTLLMPDPEKFSLEYGETNFKKDYCLDVTNEHCSIINRWWNVQYKCQQTIIHSVEQPLFHTIIIVLVLIDCVFVKAELFFDFLILHKACHSNTSSNYSTVHNHHNDMEIVIKVLEYLSLTILTVFVMELFVKIYAYGRFWWNLSERKMEWIDAIIVLLSYMIGFSVIYQNNIFVKTTLLVIFLRLWRSVRIIHSIVHTLLFQHEQKKKRLFTSYHELVEIFLTLSEKKTAILSECADSIVVEKFEVVDHSCRAVLQQCTDSSSLSVVNDLTHDLQNAVEELQQLSIKTDMKQLN</sequence>
<keyword evidence="10 13" id="KW-0472">Membrane</keyword>
<dbReference type="InterPro" id="IPR027359">
    <property type="entry name" value="Volt_channel_dom_sf"/>
</dbReference>
<dbReference type="EMBL" id="CAJNOR010003575">
    <property type="protein sequence ID" value="CAF1427132.1"/>
    <property type="molecule type" value="Genomic_DNA"/>
</dbReference>